<feature type="transmembrane region" description="Helical" evidence="6">
    <location>
        <begin position="45"/>
        <end position="65"/>
    </location>
</feature>
<organism evidence="8 9">
    <name type="scientific">Cyphellophora attinorum</name>
    <dbReference type="NCBI Taxonomy" id="1664694"/>
    <lineage>
        <taxon>Eukaryota</taxon>
        <taxon>Fungi</taxon>
        <taxon>Dikarya</taxon>
        <taxon>Ascomycota</taxon>
        <taxon>Pezizomycotina</taxon>
        <taxon>Eurotiomycetes</taxon>
        <taxon>Chaetothyriomycetidae</taxon>
        <taxon>Chaetothyriales</taxon>
        <taxon>Cyphellophoraceae</taxon>
        <taxon>Cyphellophora</taxon>
    </lineage>
</organism>
<feature type="transmembrane region" description="Helical" evidence="6">
    <location>
        <begin position="123"/>
        <end position="145"/>
    </location>
</feature>
<feature type="transmembrane region" description="Helical" evidence="6">
    <location>
        <begin position="352"/>
        <end position="369"/>
    </location>
</feature>
<dbReference type="GO" id="GO:0015171">
    <property type="term" value="F:amino acid transmembrane transporter activity"/>
    <property type="evidence" value="ECO:0007669"/>
    <property type="project" value="TreeGrafter"/>
</dbReference>
<feature type="transmembrane region" description="Helical" evidence="6">
    <location>
        <begin position="249"/>
        <end position="267"/>
    </location>
</feature>
<feature type="transmembrane region" description="Helical" evidence="6">
    <location>
        <begin position="423"/>
        <end position="445"/>
    </location>
</feature>
<evidence type="ECO:0000313" key="8">
    <source>
        <dbReference type="EMBL" id="KPI43637.1"/>
    </source>
</evidence>
<dbReference type="Gene3D" id="1.20.1740.10">
    <property type="entry name" value="Amino acid/polyamine transporter I"/>
    <property type="match status" value="1"/>
</dbReference>
<feature type="region of interest" description="Disordered" evidence="5">
    <location>
        <begin position="1"/>
        <end position="24"/>
    </location>
</feature>
<evidence type="ECO:0000256" key="1">
    <source>
        <dbReference type="ARBA" id="ARBA00004141"/>
    </source>
</evidence>
<dbReference type="OrthoDB" id="10062876at2759"/>
<name>A0A0N1HEU8_9EURO</name>
<proteinExistence type="predicted"/>
<evidence type="ECO:0000256" key="2">
    <source>
        <dbReference type="ARBA" id="ARBA00022692"/>
    </source>
</evidence>
<evidence type="ECO:0000256" key="3">
    <source>
        <dbReference type="ARBA" id="ARBA00022989"/>
    </source>
</evidence>
<sequence>MFGKDKEKSGGDSSHSPEPDNVEEGMLATNVDDLQRHLNNRQIQLIAIGGSIGTALFVSIGGGLYKGGAANLLLAYTIQSCVLALVNNSIAEMSTAYPVTGGFIRLAGHFCDDALGFMVGWNFFFYEALLIPFEISAFTLVLSFWSDTITEPGPTAGIIVGIIICYALINILAVRAYGNPQHDAYGFRNWKRGGAFREYITTGDLGKFEGFLGALTSAVFTVVGPEYISIVAAEAARPRVYIKAAFKMVYVRFGIFFIGGALAVGIVCSSRDPALVEIQTEGSNGSAGASPYVIAMNNLGVDVFPHIVNALMLTSIFSAGNTYTYAAVRTLYGLALEGRAPAFLKKCTRNGVPLYCFFVVMVFPVLSFVQCGKSASVAIGWFASLVTGGGLISYIVMSITYIQFHRACKAQGLDRKTLPYTGWFQPYGAYIALAWMFTVCCIYGYTSYLPWNTSNFFSNYTMQLFIPWLFLIWKVVKKTKWLSPMEVDLVWERPTIDAYEETFTEPPVGFWREMGQLLGIGRIKGGNDQRRPSVVAPMEGLAGHGVDAKHL</sequence>
<evidence type="ECO:0000256" key="4">
    <source>
        <dbReference type="ARBA" id="ARBA00023136"/>
    </source>
</evidence>
<comment type="subcellular location">
    <subcellularLocation>
        <location evidence="1">Membrane</location>
        <topology evidence="1">Multi-pass membrane protein</topology>
    </subcellularLocation>
</comment>
<feature type="compositionally biased region" description="Basic and acidic residues" evidence="5">
    <location>
        <begin position="1"/>
        <end position="18"/>
    </location>
</feature>
<keyword evidence="4 6" id="KW-0472">Membrane</keyword>
<evidence type="ECO:0000259" key="7">
    <source>
        <dbReference type="Pfam" id="PF00324"/>
    </source>
</evidence>
<dbReference type="AlphaFoldDB" id="A0A0N1HEU8"/>
<reference evidence="8 9" key="1">
    <citation type="submission" date="2015-06" db="EMBL/GenBank/DDBJ databases">
        <title>Draft genome of the ant-associated black yeast Phialophora attae CBS 131958.</title>
        <authorList>
            <person name="Moreno L.F."/>
            <person name="Stielow B.J."/>
            <person name="de Hoog S."/>
            <person name="Vicente V.A."/>
            <person name="Weiss V.A."/>
            <person name="de Vries M."/>
            <person name="Cruz L.M."/>
            <person name="Souza E.M."/>
        </authorList>
    </citation>
    <scope>NUCLEOTIDE SEQUENCE [LARGE SCALE GENOMIC DNA]</scope>
    <source>
        <strain evidence="8 9">CBS 131958</strain>
    </source>
</reference>
<dbReference type="Pfam" id="PF00324">
    <property type="entry name" value="AA_permease"/>
    <property type="match status" value="1"/>
</dbReference>
<comment type="caution">
    <text evidence="8">The sequence shown here is derived from an EMBL/GenBank/DDBJ whole genome shotgun (WGS) entry which is preliminary data.</text>
</comment>
<protein>
    <submittedName>
        <fullName evidence="8">General amino acid permease AGP2</fullName>
    </submittedName>
</protein>
<dbReference type="PANTHER" id="PTHR43341:SF6">
    <property type="entry name" value="AMINO ACID TRANSPORTER (EUROFUNG)"/>
    <property type="match status" value="1"/>
</dbReference>
<keyword evidence="2 6" id="KW-0812">Transmembrane</keyword>
<feature type="domain" description="Amino acid permease/ SLC12A" evidence="7">
    <location>
        <begin position="179"/>
        <end position="480"/>
    </location>
</feature>
<feature type="transmembrane region" description="Helical" evidence="6">
    <location>
        <begin position="157"/>
        <end position="178"/>
    </location>
</feature>
<dbReference type="PIRSF" id="PIRSF006060">
    <property type="entry name" value="AA_transporter"/>
    <property type="match status" value="1"/>
</dbReference>
<dbReference type="VEuPathDB" id="FungiDB:AB675_6728"/>
<dbReference type="InterPro" id="IPR004841">
    <property type="entry name" value="AA-permease/SLC12A_dom"/>
</dbReference>
<dbReference type="InterPro" id="IPR050524">
    <property type="entry name" value="APC_YAT"/>
</dbReference>
<accession>A0A0N1HEU8</accession>
<dbReference type="RefSeq" id="XP_018003600.1">
    <property type="nucleotide sequence ID" value="XM_018147039.1"/>
</dbReference>
<evidence type="ECO:0000256" key="5">
    <source>
        <dbReference type="SAM" id="MobiDB-lite"/>
    </source>
</evidence>
<dbReference type="Proteomes" id="UP000038010">
    <property type="component" value="Unassembled WGS sequence"/>
</dbReference>
<evidence type="ECO:0000256" key="6">
    <source>
        <dbReference type="SAM" id="Phobius"/>
    </source>
</evidence>
<feature type="transmembrane region" description="Helical" evidence="6">
    <location>
        <begin position="457"/>
        <end position="476"/>
    </location>
</feature>
<feature type="transmembrane region" description="Helical" evidence="6">
    <location>
        <begin position="381"/>
        <end position="402"/>
    </location>
</feature>
<dbReference type="GeneID" id="28738919"/>
<keyword evidence="9" id="KW-1185">Reference proteome</keyword>
<keyword evidence="3 6" id="KW-1133">Transmembrane helix</keyword>
<feature type="transmembrane region" description="Helical" evidence="6">
    <location>
        <begin position="210"/>
        <end position="228"/>
    </location>
</feature>
<dbReference type="GO" id="GO:0016020">
    <property type="term" value="C:membrane"/>
    <property type="evidence" value="ECO:0007669"/>
    <property type="project" value="UniProtKB-SubCell"/>
</dbReference>
<evidence type="ECO:0000313" key="9">
    <source>
        <dbReference type="Proteomes" id="UP000038010"/>
    </source>
</evidence>
<dbReference type="STRING" id="1664694.A0A0N1HEU8"/>
<dbReference type="PANTHER" id="PTHR43341">
    <property type="entry name" value="AMINO ACID PERMEASE"/>
    <property type="match status" value="1"/>
</dbReference>
<gene>
    <name evidence="8" type="ORF">AB675_6728</name>
</gene>
<dbReference type="EMBL" id="LFJN01000005">
    <property type="protein sequence ID" value="KPI43637.1"/>
    <property type="molecule type" value="Genomic_DNA"/>
</dbReference>